<gene>
    <name evidence="6" type="ORF">EX30DRAFT_338183</name>
</gene>
<reference evidence="6 7" key="1">
    <citation type="submission" date="2019-04" db="EMBL/GenBank/DDBJ databases">
        <title>Comparative genomics and transcriptomics to analyze fruiting body development in filamentous ascomycetes.</title>
        <authorList>
            <consortium name="DOE Joint Genome Institute"/>
            <person name="Lutkenhaus R."/>
            <person name="Traeger S."/>
            <person name="Breuer J."/>
            <person name="Kuo A."/>
            <person name="Lipzen A."/>
            <person name="Pangilinan J."/>
            <person name="Dilworth D."/>
            <person name="Sandor L."/>
            <person name="Poggeler S."/>
            <person name="Barry K."/>
            <person name="Grigoriev I.V."/>
            <person name="Nowrousian M."/>
        </authorList>
    </citation>
    <scope>NUCLEOTIDE SEQUENCE [LARGE SCALE GENOMIC DNA]</scope>
    <source>
        <strain evidence="6 7">CBS 389.68</strain>
    </source>
</reference>
<dbReference type="Gene3D" id="6.10.140.1710">
    <property type="match status" value="1"/>
</dbReference>
<dbReference type="InterPro" id="IPR024958">
    <property type="entry name" value="GRASP_PDZ"/>
</dbReference>
<dbReference type="GO" id="GO:0005737">
    <property type="term" value="C:cytoplasm"/>
    <property type="evidence" value="ECO:0007669"/>
    <property type="project" value="TreeGrafter"/>
</dbReference>
<evidence type="ECO:0000256" key="2">
    <source>
        <dbReference type="ARBA" id="ARBA00068021"/>
    </source>
</evidence>
<dbReference type="EMBL" id="ML220113">
    <property type="protein sequence ID" value="TGZ83557.1"/>
    <property type="molecule type" value="Genomic_DNA"/>
</dbReference>
<evidence type="ECO:0000256" key="1">
    <source>
        <dbReference type="ARBA" id="ARBA00023186"/>
    </source>
</evidence>
<sequence>MDINSPSVPPAQTNGTSAPTGDLRTDVLALIDRKDAVEAELKALGSVLESHNVNMNTSLTTFDGFPRDDIDVATIRTTRARIIRLRNDFQELMSQIEKGLHQLHASPDFAESTPVAPQPQYQRTEIDTTPIPRVSVHAPFAKVNSVEDGSPAKEAGLKPGDHVKMFGMVHALNHERLTALSREVQANEGREIKVLVGRKEENGETEVEVSLVPRQGWGGRGMLGCHITLL</sequence>
<evidence type="ECO:0000313" key="6">
    <source>
        <dbReference type="EMBL" id="TGZ83557.1"/>
    </source>
</evidence>
<dbReference type="Pfam" id="PF18265">
    <property type="entry name" value="Nas2_N"/>
    <property type="match status" value="1"/>
</dbReference>
<dbReference type="Gene3D" id="2.30.42.10">
    <property type="match status" value="1"/>
</dbReference>
<keyword evidence="6" id="KW-0647">Proteasome</keyword>
<organism evidence="6 7">
    <name type="scientific">Ascodesmis nigricans</name>
    <dbReference type="NCBI Taxonomy" id="341454"/>
    <lineage>
        <taxon>Eukaryota</taxon>
        <taxon>Fungi</taxon>
        <taxon>Dikarya</taxon>
        <taxon>Ascomycota</taxon>
        <taxon>Pezizomycotina</taxon>
        <taxon>Pezizomycetes</taxon>
        <taxon>Pezizales</taxon>
        <taxon>Ascodesmidaceae</taxon>
        <taxon>Ascodesmis</taxon>
    </lineage>
</organism>
<dbReference type="InterPro" id="IPR036034">
    <property type="entry name" value="PDZ_sf"/>
</dbReference>
<dbReference type="STRING" id="341454.A0A4S2N357"/>
<dbReference type="FunFam" id="2.30.42.10:FF:000107">
    <property type="entry name" value="26S proteasome non-ATPase regulatory subunit 9"/>
    <property type="match status" value="1"/>
</dbReference>
<dbReference type="PANTHER" id="PTHR12651:SF1">
    <property type="entry name" value="26S PROTEASOME NON-ATPASE REGULATORY SUBUNIT 9"/>
    <property type="match status" value="1"/>
</dbReference>
<dbReference type="AlphaFoldDB" id="A0A4S2N357"/>
<dbReference type="GO" id="GO:0005634">
    <property type="term" value="C:nucleus"/>
    <property type="evidence" value="ECO:0007669"/>
    <property type="project" value="TreeGrafter"/>
</dbReference>
<dbReference type="InterPro" id="IPR040815">
    <property type="entry name" value="Nas2_N"/>
</dbReference>
<dbReference type="Pfam" id="PF04495">
    <property type="entry name" value="GRASP55_65"/>
    <property type="match status" value="1"/>
</dbReference>
<feature type="region of interest" description="Disordered" evidence="3">
    <location>
        <begin position="1"/>
        <end position="22"/>
    </location>
</feature>
<evidence type="ECO:0000256" key="3">
    <source>
        <dbReference type="SAM" id="MobiDB-lite"/>
    </source>
</evidence>
<dbReference type="InterPro" id="IPR035269">
    <property type="entry name" value="PSMD9"/>
</dbReference>
<evidence type="ECO:0000259" key="4">
    <source>
        <dbReference type="Pfam" id="PF04495"/>
    </source>
</evidence>
<dbReference type="GO" id="GO:0000502">
    <property type="term" value="C:proteasome complex"/>
    <property type="evidence" value="ECO:0007669"/>
    <property type="project" value="UniProtKB-KW"/>
</dbReference>
<dbReference type="SUPFAM" id="SSF50156">
    <property type="entry name" value="PDZ domain-like"/>
    <property type="match status" value="1"/>
</dbReference>
<protein>
    <recommendedName>
        <fullName evidence="2">Probable 26S proteasome regulatory subunit p27</fullName>
    </recommendedName>
</protein>
<feature type="domain" description="PDZ GRASP-type" evidence="4">
    <location>
        <begin position="140"/>
        <end position="228"/>
    </location>
</feature>
<dbReference type="FunCoup" id="A0A4S2N357">
    <property type="interactions" value="1100"/>
</dbReference>
<accession>A0A4S2N357</accession>
<dbReference type="InParanoid" id="A0A4S2N357"/>
<feature type="domain" description="Nas2 N-terminal" evidence="5">
    <location>
        <begin position="29"/>
        <end position="105"/>
    </location>
</feature>
<dbReference type="OrthoDB" id="72325at2759"/>
<evidence type="ECO:0000259" key="5">
    <source>
        <dbReference type="Pfam" id="PF18265"/>
    </source>
</evidence>
<keyword evidence="1" id="KW-0143">Chaperone</keyword>
<proteinExistence type="predicted"/>
<name>A0A4S2N357_9PEZI</name>
<dbReference type="GO" id="GO:0070682">
    <property type="term" value="P:proteasome regulatory particle assembly"/>
    <property type="evidence" value="ECO:0007669"/>
    <property type="project" value="InterPro"/>
</dbReference>
<dbReference type="Proteomes" id="UP000298138">
    <property type="component" value="Unassembled WGS sequence"/>
</dbReference>
<evidence type="ECO:0000313" key="7">
    <source>
        <dbReference type="Proteomes" id="UP000298138"/>
    </source>
</evidence>
<feature type="compositionally biased region" description="Polar residues" evidence="3">
    <location>
        <begin position="1"/>
        <end position="19"/>
    </location>
</feature>
<keyword evidence="7" id="KW-1185">Reference proteome</keyword>
<dbReference type="PANTHER" id="PTHR12651">
    <property type="entry name" value="26S PROTEASOME NON-ATPASE REGULATORY SUBUNIT 9"/>
    <property type="match status" value="1"/>
</dbReference>